<protein>
    <submittedName>
        <fullName evidence="1">Uncharacterized protein</fullName>
    </submittedName>
</protein>
<organism evidence="1">
    <name type="scientific">Caulobacter sp. (strain K31)</name>
    <dbReference type="NCBI Taxonomy" id="366602"/>
    <lineage>
        <taxon>Bacteria</taxon>
        <taxon>Pseudomonadati</taxon>
        <taxon>Pseudomonadota</taxon>
        <taxon>Alphaproteobacteria</taxon>
        <taxon>Caulobacterales</taxon>
        <taxon>Caulobacteraceae</taxon>
        <taxon>Caulobacter</taxon>
    </lineage>
</organism>
<dbReference type="KEGG" id="cak:Caul_5242"/>
<name>B0T9I7_CAUSK</name>
<gene>
    <name evidence="1" type="ordered locus">Caul_5242</name>
</gene>
<sequence length="221" mass="24111">MLVLLLISALLVGELGPETRARLAPFTAAVAEARSSLAALGQEASVKARLEAMRTVDQRPITIANHEIDLSGLAPEDQAAARKIVSTEIKALNTENVSALVSLVPTEGWFSSKTYGQQAATGAFLIVQHADTPLQKRFLPAIEAMAQRNEALWSEYALMYDRVAVAEGRLQRYGTQMHCVDGRMVPQPTEAPDQLDVRRAPMGFRWPNYAGYLANFGACQN</sequence>
<dbReference type="InterPro" id="IPR046732">
    <property type="entry name" value="DUF6624"/>
</dbReference>
<evidence type="ECO:0000313" key="1">
    <source>
        <dbReference type="EMBL" id="ABZ74362.1"/>
    </source>
</evidence>
<reference evidence="1" key="1">
    <citation type="submission" date="2008-01" db="EMBL/GenBank/DDBJ databases">
        <title>Complete sequence of plasmid1 pCAUL01 of Caulobacter sp. K31.</title>
        <authorList>
            <consortium name="US DOE Joint Genome Institute"/>
            <person name="Copeland A."/>
            <person name="Lucas S."/>
            <person name="Lapidus A."/>
            <person name="Barry K."/>
            <person name="Glavina del Rio T."/>
            <person name="Dalin E."/>
            <person name="Tice H."/>
            <person name="Pitluck S."/>
            <person name="Bruce D."/>
            <person name="Goodwin L."/>
            <person name="Thompson L.S."/>
            <person name="Brettin T."/>
            <person name="Detter J.C."/>
            <person name="Han C."/>
            <person name="Schmutz J."/>
            <person name="Larimer F."/>
            <person name="Land M."/>
            <person name="Hauser L."/>
            <person name="Kyrpides N."/>
            <person name="Kim E."/>
            <person name="Stephens C."/>
            <person name="Richardson P."/>
        </authorList>
    </citation>
    <scope>NUCLEOTIDE SEQUENCE [LARGE SCALE GENOMIC DNA]</scope>
    <source>
        <plasmid evidence="1">K31</plasmid>
        <plasmid evidence="1">pCAUL01</plasmid>
    </source>
</reference>
<accession>B0T9I7</accession>
<keyword evidence="1" id="KW-0614">Plasmid</keyword>
<dbReference type="Pfam" id="PF20329">
    <property type="entry name" value="DUF6624"/>
    <property type="match status" value="1"/>
</dbReference>
<dbReference type="OrthoDB" id="7632344at2"/>
<dbReference type="AlphaFoldDB" id="B0T9I7"/>
<geneLocation type="plasmid" evidence="1">
    <name>pCAUL01</name>
</geneLocation>
<dbReference type="HOGENOM" id="CLU_104584_2_0_5"/>
<proteinExistence type="predicted"/>
<dbReference type="EMBL" id="CP000928">
    <property type="protein sequence ID" value="ABZ74362.1"/>
    <property type="molecule type" value="Genomic_DNA"/>
</dbReference>